<dbReference type="InterPro" id="IPR013783">
    <property type="entry name" value="Ig-like_fold"/>
</dbReference>
<evidence type="ECO:0000313" key="18">
    <source>
        <dbReference type="Proteomes" id="UP000770717"/>
    </source>
</evidence>
<dbReference type="FunFam" id="2.60.40.10:FF:000358">
    <property type="entry name" value="Prolactin receptor"/>
    <property type="match status" value="1"/>
</dbReference>
<keyword evidence="6 15" id="KW-0732">Signal</keyword>
<evidence type="ECO:0000256" key="10">
    <source>
        <dbReference type="ARBA" id="ARBA00023136"/>
    </source>
</evidence>
<keyword evidence="12" id="KW-0675">Receptor</keyword>
<keyword evidence="8" id="KW-0862">Zinc</keyword>
<dbReference type="PROSITE" id="PS50853">
    <property type="entry name" value="FN3"/>
    <property type="match status" value="1"/>
</dbReference>
<keyword evidence="11" id="KW-1015">Disulfide bond</keyword>
<dbReference type="OrthoDB" id="8858139at2759"/>
<sequence length="615" mass="70028">MLQKVVCILIVPICIRVTALSAQSPPGQPTVTHCRSYEKETFNCWWKPGPDGGLPTNYTLVYWTEKNNKRIECPDYHTSGPYSCSFSKAHFSMWILYSVIVNASNALGWNASYEYKFDMLDIVQPFPPRNLSLSYEAVETSMPYLIVKWNTPEKADVKTGWMTLVYQVRLREEKQQIWEEHIVEQQTKLKIFSLTPGKTYAVQVRCNADKGKWSEWSEEEYFQIPEVTKKQDLTLWISIGVLSMIICLTMIWTMALKGCSWMSCICPPVPGPKIIGFDTQLLKSGKSEDLLGALRCHGFPPTSDCEDLLVEFLEVDDSKENVMASPETEHQCQHIKVSPVDTDNDSGRGSCDSHFVPFEVTKDQRVPSQVFENIQYGVHDHLATKFPWPVQNKCIDPTFSDFSDNKSCTWSDGKTSSNQSPKSSYHNVTDVCKLALGDMNANMLKFVMPVRENRESMYFQTVENMDDGNSNKQNDLGDLRSKGIEADMLNLLLNEKMPFMAPQTMDYVEVHKMNQNSGLALKPKHKEINRTTEQYSVLVPSQEYSKIERVEADNTLVLLQNLVRPPSSGDVMKEFIPKPQQSQMEKLMGFVKPVVNEGEIKNFGMGYMDPSSFLP</sequence>
<keyword evidence="13" id="KW-0325">Glycoprotein</keyword>
<evidence type="ECO:0000256" key="1">
    <source>
        <dbReference type="ARBA" id="ARBA00004479"/>
    </source>
</evidence>
<reference evidence="17" key="1">
    <citation type="thesis" date="2020" institute="ProQuest LLC" country="789 East Eisenhower Parkway, Ann Arbor, MI, USA">
        <title>Comparative Genomics and Chromosome Evolution.</title>
        <authorList>
            <person name="Mudd A.B."/>
        </authorList>
    </citation>
    <scope>NUCLEOTIDE SEQUENCE</scope>
    <source>
        <strain evidence="17">HN-11 Male</strain>
        <tissue evidence="17">Kidney and liver</tissue>
    </source>
</reference>
<comment type="caution">
    <text evidence="17">The sequence shown here is derived from an EMBL/GenBank/DDBJ whole genome shotgun (WGS) entry which is preliminary data.</text>
</comment>
<evidence type="ECO:0000256" key="13">
    <source>
        <dbReference type="ARBA" id="ARBA00023180"/>
    </source>
</evidence>
<accession>A0A8J6KDM7</accession>
<dbReference type="GO" id="GO:0004896">
    <property type="term" value="F:cytokine receptor activity"/>
    <property type="evidence" value="ECO:0007669"/>
    <property type="project" value="TreeGrafter"/>
</dbReference>
<evidence type="ECO:0000256" key="14">
    <source>
        <dbReference type="SAM" id="Phobius"/>
    </source>
</evidence>
<keyword evidence="5" id="KW-0479">Metal-binding</keyword>
<dbReference type="SMART" id="SM00060">
    <property type="entry name" value="FN3"/>
    <property type="match status" value="2"/>
</dbReference>
<keyword evidence="4 14" id="KW-0812">Transmembrane</keyword>
<dbReference type="AlphaFoldDB" id="A0A8J6KDM7"/>
<dbReference type="FunFam" id="2.60.40.10:FF:000287">
    <property type="entry name" value="Prolactin receptor"/>
    <property type="match status" value="1"/>
</dbReference>
<dbReference type="PANTHER" id="PTHR23037">
    <property type="entry name" value="CYTOKINE RECEPTOR"/>
    <property type="match status" value="1"/>
</dbReference>
<keyword evidence="10 14" id="KW-0472">Membrane</keyword>
<dbReference type="PANTHER" id="PTHR23037:SF46">
    <property type="entry name" value="INTERLEUKIN 5 RECEPTOR SUBUNIT ALPHA"/>
    <property type="match status" value="1"/>
</dbReference>
<feature type="chain" id="PRO_5043893657" description="Prolactin receptor" evidence="15">
    <location>
        <begin position="23"/>
        <end position="615"/>
    </location>
</feature>
<evidence type="ECO:0000256" key="5">
    <source>
        <dbReference type="ARBA" id="ARBA00022723"/>
    </source>
</evidence>
<evidence type="ECO:0000256" key="3">
    <source>
        <dbReference type="ARBA" id="ARBA00019818"/>
    </source>
</evidence>
<dbReference type="InterPro" id="IPR036116">
    <property type="entry name" value="FN3_sf"/>
</dbReference>
<gene>
    <name evidence="17" type="ORF">GDO78_007945</name>
</gene>
<dbReference type="GO" id="GO:0009897">
    <property type="term" value="C:external side of plasma membrane"/>
    <property type="evidence" value="ECO:0007669"/>
    <property type="project" value="TreeGrafter"/>
</dbReference>
<feature type="domain" description="Fibronectin type-III" evidence="16">
    <location>
        <begin position="127"/>
        <end position="227"/>
    </location>
</feature>
<evidence type="ECO:0000256" key="11">
    <source>
        <dbReference type="ARBA" id="ARBA00023157"/>
    </source>
</evidence>
<evidence type="ECO:0000256" key="6">
    <source>
        <dbReference type="ARBA" id="ARBA00022729"/>
    </source>
</evidence>
<dbReference type="InterPro" id="IPR015152">
    <property type="entry name" value="Growth/epo_recpt_lig-bind"/>
</dbReference>
<dbReference type="Pfam" id="PF09067">
    <property type="entry name" value="EpoR_lig-bind"/>
    <property type="match status" value="1"/>
</dbReference>
<dbReference type="EMBL" id="WNTK01000003">
    <property type="protein sequence ID" value="KAG9488406.1"/>
    <property type="molecule type" value="Genomic_DNA"/>
</dbReference>
<dbReference type="Pfam" id="PF00041">
    <property type="entry name" value="fn3"/>
    <property type="match status" value="1"/>
</dbReference>
<evidence type="ECO:0000256" key="9">
    <source>
        <dbReference type="ARBA" id="ARBA00022989"/>
    </source>
</evidence>
<comment type="subcellular location">
    <subcellularLocation>
        <location evidence="1">Membrane</location>
        <topology evidence="1">Single-pass type I membrane protein</topology>
    </subcellularLocation>
</comment>
<dbReference type="InterPro" id="IPR003961">
    <property type="entry name" value="FN3_dom"/>
</dbReference>
<keyword evidence="9 14" id="KW-1133">Transmembrane helix</keyword>
<dbReference type="Proteomes" id="UP000770717">
    <property type="component" value="Unassembled WGS sequence"/>
</dbReference>
<evidence type="ECO:0000256" key="4">
    <source>
        <dbReference type="ARBA" id="ARBA00022692"/>
    </source>
</evidence>
<dbReference type="SUPFAM" id="SSF49265">
    <property type="entry name" value="Fibronectin type III"/>
    <property type="match status" value="2"/>
</dbReference>
<evidence type="ECO:0000313" key="17">
    <source>
        <dbReference type="EMBL" id="KAG9488406.1"/>
    </source>
</evidence>
<organism evidence="17 18">
    <name type="scientific">Eleutherodactylus coqui</name>
    <name type="common">Puerto Rican coqui</name>
    <dbReference type="NCBI Taxonomy" id="57060"/>
    <lineage>
        <taxon>Eukaryota</taxon>
        <taxon>Metazoa</taxon>
        <taxon>Chordata</taxon>
        <taxon>Craniata</taxon>
        <taxon>Vertebrata</taxon>
        <taxon>Euteleostomi</taxon>
        <taxon>Amphibia</taxon>
        <taxon>Batrachia</taxon>
        <taxon>Anura</taxon>
        <taxon>Neobatrachia</taxon>
        <taxon>Hyloidea</taxon>
        <taxon>Eleutherodactylidae</taxon>
        <taxon>Eleutherodactylinae</taxon>
        <taxon>Eleutherodactylus</taxon>
        <taxon>Eleutherodactylus</taxon>
    </lineage>
</organism>
<evidence type="ECO:0000256" key="2">
    <source>
        <dbReference type="ARBA" id="ARBA00007885"/>
    </source>
</evidence>
<proteinExistence type="inferred from homology"/>
<feature type="transmembrane region" description="Helical" evidence="14">
    <location>
        <begin position="233"/>
        <end position="253"/>
    </location>
</feature>
<protein>
    <recommendedName>
        <fullName evidence="3">Prolactin receptor</fullName>
    </recommendedName>
</protein>
<dbReference type="GO" id="GO:0046872">
    <property type="term" value="F:metal ion binding"/>
    <property type="evidence" value="ECO:0007669"/>
    <property type="project" value="UniProtKB-KW"/>
</dbReference>
<keyword evidence="7" id="KW-0677">Repeat</keyword>
<dbReference type="CDD" id="cd00063">
    <property type="entry name" value="FN3"/>
    <property type="match status" value="1"/>
</dbReference>
<evidence type="ECO:0000256" key="12">
    <source>
        <dbReference type="ARBA" id="ARBA00023170"/>
    </source>
</evidence>
<evidence type="ECO:0000259" key="16">
    <source>
        <dbReference type="PROSITE" id="PS50853"/>
    </source>
</evidence>
<name>A0A8J6KDM7_ELECQ</name>
<feature type="signal peptide" evidence="15">
    <location>
        <begin position="1"/>
        <end position="22"/>
    </location>
</feature>
<dbReference type="Gene3D" id="2.60.40.10">
    <property type="entry name" value="Immunoglobulins"/>
    <property type="match status" value="2"/>
</dbReference>
<evidence type="ECO:0000256" key="7">
    <source>
        <dbReference type="ARBA" id="ARBA00022737"/>
    </source>
</evidence>
<keyword evidence="18" id="KW-1185">Reference proteome</keyword>
<evidence type="ECO:0000256" key="15">
    <source>
        <dbReference type="SAM" id="SignalP"/>
    </source>
</evidence>
<evidence type="ECO:0000256" key="8">
    <source>
        <dbReference type="ARBA" id="ARBA00022833"/>
    </source>
</evidence>
<comment type="similarity">
    <text evidence="2">Belongs to the type I cytokine receptor family. Type 1 subfamily.</text>
</comment>